<dbReference type="Gene3D" id="2.60.40.1120">
    <property type="entry name" value="Carboxypeptidase-like, regulatory domain"/>
    <property type="match status" value="1"/>
</dbReference>
<dbReference type="PROSITE" id="PS52016">
    <property type="entry name" value="TONB_DEPENDENT_REC_3"/>
    <property type="match status" value="1"/>
</dbReference>
<evidence type="ECO:0000313" key="15">
    <source>
        <dbReference type="EMBL" id="SFF36798.1"/>
    </source>
</evidence>
<evidence type="ECO:0000256" key="6">
    <source>
        <dbReference type="ARBA" id="ARBA00023077"/>
    </source>
</evidence>
<dbReference type="RefSeq" id="WP_074964065.1">
    <property type="nucleotide sequence ID" value="NZ_FONS01000011.1"/>
</dbReference>
<evidence type="ECO:0000256" key="1">
    <source>
        <dbReference type="ARBA" id="ARBA00004571"/>
    </source>
</evidence>
<dbReference type="Gene3D" id="2.170.130.10">
    <property type="entry name" value="TonB-dependent receptor, plug domain"/>
    <property type="match status" value="1"/>
</dbReference>
<protein>
    <submittedName>
        <fullName evidence="15">Outer membrane receptor for ferrienterochelin and colicins</fullName>
    </submittedName>
</protein>
<dbReference type="Pfam" id="PF00593">
    <property type="entry name" value="TonB_dep_Rec_b-barrel"/>
    <property type="match status" value="1"/>
</dbReference>
<keyword evidence="7 10" id="KW-0472">Membrane</keyword>
<organism evidence="15 16">
    <name type="scientific">Pedobacter antarcticus</name>
    <dbReference type="NCBI Taxonomy" id="34086"/>
    <lineage>
        <taxon>Bacteria</taxon>
        <taxon>Pseudomonadati</taxon>
        <taxon>Bacteroidota</taxon>
        <taxon>Sphingobacteriia</taxon>
        <taxon>Sphingobacteriales</taxon>
        <taxon>Sphingobacteriaceae</taxon>
        <taxon>Pedobacter</taxon>
    </lineage>
</organism>
<evidence type="ECO:0000256" key="9">
    <source>
        <dbReference type="ARBA" id="ARBA00023237"/>
    </source>
</evidence>
<evidence type="ECO:0000256" key="12">
    <source>
        <dbReference type="SAM" id="SignalP"/>
    </source>
</evidence>
<comment type="subcellular location">
    <subcellularLocation>
        <location evidence="1 10">Cell outer membrane</location>
        <topology evidence="1 10">Multi-pass membrane protein</topology>
    </subcellularLocation>
</comment>
<dbReference type="PANTHER" id="PTHR30069">
    <property type="entry name" value="TONB-DEPENDENT OUTER MEMBRANE RECEPTOR"/>
    <property type="match status" value="1"/>
</dbReference>
<evidence type="ECO:0000256" key="11">
    <source>
        <dbReference type="RuleBase" id="RU003357"/>
    </source>
</evidence>
<keyword evidence="8 15" id="KW-0675">Receptor</keyword>
<dbReference type="EMBL" id="FONS01000011">
    <property type="protein sequence ID" value="SFF36798.1"/>
    <property type="molecule type" value="Genomic_DNA"/>
</dbReference>
<dbReference type="SUPFAM" id="SSF49464">
    <property type="entry name" value="Carboxypeptidase regulatory domain-like"/>
    <property type="match status" value="1"/>
</dbReference>
<sequence>MKLFLSFILLLSGLYTNAQQGQLSGEITAAGKPLKGIQLELRKTNIRAETDSSGRFQFKGIPEGKYQLTAVGTGYFQQTMPVAIIADSTVQINMVLKADADDLNEIVVTGTMKAVSKLESPIPVEVYTPAFFRKNPTPSLFEAVGQINGVRPQINCSICNTGDIHINGMEGPYTLILIDGMPIVSSLSSVYGLSGIPNSLVERIEVVKGPASSLYGSEAMGGVINVITKNAVKAPLFSFDAFSTSWREYNVDAGVRFRGKGWNSLLGVNYFNAQHPMDNNGDGFTDLTMQHRISVFNKWNFTRKENREASLAARFVNEDRWGGQMDWTKADRGSDDVYGESIYTRRWELIGVYQLPLKEKIMTQFSYNWHDQNSYYGDVPYMATQKNYFAQMYWNKDLGKRHNLLLGGTFRYNWYDDNTPATSSADGLRNQPAKTPLPGIFIQDEWKISDKNTLLAGYRYDHDRNHGSIHSPRIAYQYTKNQRNTLRFSMGTGFRVVNLFTEDHAALTGAREVVITEALQPERSYNSNLNYVWKIPADFGLLNIDATGFYSYFTNKIVGDFDQDPTKIIYANLNGHAISRGFSLNTELVLNSPLRITAGLTYADVYLVNKNEAGTKEKTRQLHAPLWSGTYGLTYTFPGDFIVDLTGVFTGPMRLPVQPEDYRPEYSPWFNIANIQLTKKLKHGVEIYGGVKNLFNFVPKDVLMRPFDPFNKTADDPISNPKGYTFDTAYNYAPLQGIRVFAGLRYQIDWK</sequence>
<feature type="signal peptide" evidence="12">
    <location>
        <begin position="1"/>
        <end position="18"/>
    </location>
</feature>
<keyword evidence="9 10" id="KW-0998">Cell outer membrane</keyword>
<dbReference type="InterPro" id="IPR036942">
    <property type="entry name" value="Beta-barrel_TonB_sf"/>
</dbReference>
<evidence type="ECO:0000259" key="14">
    <source>
        <dbReference type="Pfam" id="PF07715"/>
    </source>
</evidence>
<evidence type="ECO:0000256" key="3">
    <source>
        <dbReference type="ARBA" id="ARBA00022452"/>
    </source>
</evidence>
<proteinExistence type="inferred from homology"/>
<feature type="domain" description="TonB-dependent receptor-like beta-barrel" evidence="13">
    <location>
        <begin position="270"/>
        <end position="694"/>
    </location>
</feature>
<feature type="chain" id="PRO_5010253209" evidence="12">
    <location>
        <begin position="19"/>
        <end position="751"/>
    </location>
</feature>
<dbReference type="InterPro" id="IPR000531">
    <property type="entry name" value="Beta-barrel_TonB"/>
</dbReference>
<keyword evidence="4 10" id="KW-0812">Transmembrane</keyword>
<evidence type="ECO:0000256" key="5">
    <source>
        <dbReference type="ARBA" id="ARBA00022729"/>
    </source>
</evidence>
<feature type="domain" description="TonB-dependent receptor plug" evidence="14">
    <location>
        <begin position="117"/>
        <end position="223"/>
    </location>
</feature>
<keyword evidence="2 10" id="KW-0813">Transport</keyword>
<dbReference type="AlphaFoldDB" id="A0A1I2I569"/>
<dbReference type="InterPro" id="IPR037066">
    <property type="entry name" value="Plug_dom_sf"/>
</dbReference>
<dbReference type="Proteomes" id="UP000183129">
    <property type="component" value="Unassembled WGS sequence"/>
</dbReference>
<dbReference type="GO" id="GO:0009279">
    <property type="term" value="C:cell outer membrane"/>
    <property type="evidence" value="ECO:0007669"/>
    <property type="project" value="UniProtKB-SubCell"/>
</dbReference>
<evidence type="ECO:0000256" key="10">
    <source>
        <dbReference type="PROSITE-ProRule" id="PRU01360"/>
    </source>
</evidence>
<dbReference type="GO" id="GO:0044718">
    <property type="term" value="P:siderophore transmembrane transport"/>
    <property type="evidence" value="ECO:0007669"/>
    <property type="project" value="TreeGrafter"/>
</dbReference>
<dbReference type="GO" id="GO:0015344">
    <property type="term" value="F:siderophore uptake transmembrane transporter activity"/>
    <property type="evidence" value="ECO:0007669"/>
    <property type="project" value="TreeGrafter"/>
</dbReference>
<dbReference type="Pfam" id="PF13715">
    <property type="entry name" value="CarbopepD_reg_2"/>
    <property type="match status" value="1"/>
</dbReference>
<name>A0A1I2I569_9SPHI</name>
<keyword evidence="6 11" id="KW-0798">TonB box</keyword>
<keyword evidence="5 12" id="KW-0732">Signal</keyword>
<dbReference type="PANTHER" id="PTHR30069:SF29">
    <property type="entry name" value="HEMOGLOBIN AND HEMOGLOBIN-HAPTOGLOBIN-BINDING PROTEIN 1-RELATED"/>
    <property type="match status" value="1"/>
</dbReference>
<dbReference type="InterPro" id="IPR008969">
    <property type="entry name" value="CarboxyPept-like_regulatory"/>
</dbReference>
<evidence type="ECO:0000256" key="7">
    <source>
        <dbReference type="ARBA" id="ARBA00023136"/>
    </source>
</evidence>
<keyword evidence="3 10" id="KW-1134">Transmembrane beta strand</keyword>
<dbReference type="Gene3D" id="2.40.170.20">
    <property type="entry name" value="TonB-dependent receptor, beta-barrel domain"/>
    <property type="match status" value="1"/>
</dbReference>
<evidence type="ECO:0000313" key="16">
    <source>
        <dbReference type="Proteomes" id="UP000183129"/>
    </source>
</evidence>
<comment type="similarity">
    <text evidence="10 11">Belongs to the TonB-dependent receptor family.</text>
</comment>
<dbReference type="SUPFAM" id="SSF56935">
    <property type="entry name" value="Porins"/>
    <property type="match status" value="1"/>
</dbReference>
<evidence type="ECO:0000256" key="4">
    <source>
        <dbReference type="ARBA" id="ARBA00022692"/>
    </source>
</evidence>
<gene>
    <name evidence="15" type="ORF">SAMN03003324_03508</name>
</gene>
<dbReference type="STRING" id="34086.SAMN04488084_11462"/>
<dbReference type="Pfam" id="PF07715">
    <property type="entry name" value="Plug"/>
    <property type="match status" value="1"/>
</dbReference>
<dbReference type="InterPro" id="IPR039426">
    <property type="entry name" value="TonB-dep_rcpt-like"/>
</dbReference>
<evidence type="ECO:0000259" key="13">
    <source>
        <dbReference type="Pfam" id="PF00593"/>
    </source>
</evidence>
<evidence type="ECO:0000256" key="8">
    <source>
        <dbReference type="ARBA" id="ARBA00023170"/>
    </source>
</evidence>
<dbReference type="InterPro" id="IPR012910">
    <property type="entry name" value="Plug_dom"/>
</dbReference>
<accession>A0A1I2I569</accession>
<evidence type="ECO:0000256" key="2">
    <source>
        <dbReference type="ARBA" id="ARBA00022448"/>
    </source>
</evidence>
<reference evidence="15 16" key="1">
    <citation type="submission" date="2016-10" db="EMBL/GenBank/DDBJ databases">
        <authorList>
            <person name="de Groot N.N."/>
        </authorList>
    </citation>
    <scope>NUCLEOTIDE SEQUENCE [LARGE SCALE GENOMIC DNA]</scope>
    <source>
        <strain evidence="15 16">ATCC 51969</strain>
    </source>
</reference>